<dbReference type="EMBL" id="VHSH01000008">
    <property type="protein sequence ID" value="TQV76100.1"/>
    <property type="molecule type" value="Genomic_DNA"/>
</dbReference>
<name>A0A545TFV4_9PROT</name>
<comment type="caution">
    <text evidence="1">The sequence shown here is derived from an EMBL/GenBank/DDBJ whole genome shotgun (WGS) entry which is preliminary data.</text>
</comment>
<dbReference type="PANTHER" id="PTHR43857:SF1">
    <property type="entry name" value="YJGH FAMILY PROTEIN"/>
    <property type="match status" value="1"/>
</dbReference>
<keyword evidence="2" id="KW-1185">Reference proteome</keyword>
<dbReference type="Gene3D" id="3.30.1330.40">
    <property type="entry name" value="RutC-like"/>
    <property type="match status" value="1"/>
</dbReference>
<proteinExistence type="predicted"/>
<accession>A0A545TFV4</accession>
<reference evidence="1 2" key="1">
    <citation type="submission" date="2019-06" db="EMBL/GenBank/DDBJ databases">
        <title>Whole genome sequence for Rhodospirillaceae sp. R148.</title>
        <authorList>
            <person name="Wang G."/>
        </authorList>
    </citation>
    <scope>NUCLEOTIDE SEQUENCE [LARGE SCALE GENOMIC DNA]</scope>
    <source>
        <strain evidence="1 2">R148</strain>
    </source>
</reference>
<dbReference type="SUPFAM" id="SSF55298">
    <property type="entry name" value="YjgF-like"/>
    <property type="match status" value="1"/>
</dbReference>
<evidence type="ECO:0000313" key="2">
    <source>
        <dbReference type="Proteomes" id="UP000315252"/>
    </source>
</evidence>
<dbReference type="Pfam" id="PF01042">
    <property type="entry name" value="Ribonuc_L-PSP"/>
    <property type="match status" value="1"/>
</dbReference>
<sequence length="155" mass="16759">MPGFARPALRITVFRGLPRMSMTRGNPGALFNSTQYGFSQAVSAKGSRIVMTSGQVAWDADETLTGAGDLYAEASKSLENVKIALSSLDARLADVVSLRIYIVDYKLEESDLISRALKESFPEGEEPAATWIGVNCLANPDFRIEIEAMAVVPEA</sequence>
<dbReference type="CDD" id="cd00448">
    <property type="entry name" value="YjgF_YER057c_UK114_family"/>
    <property type="match status" value="1"/>
</dbReference>
<dbReference type="AlphaFoldDB" id="A0A545TFV4"/>
<dbReference type="PANTHER" id="PTHR43857">
    <property type="entry name" value="BLR7761 PROTEIN"/>
    <property type="match status" value="1"/>
</dbReference>
<dbReference type="OrthoDB" id="5520786at2"/>
<dbReference type="InterPro" id="IPR006175">
    <property type="entry name" value="YjgF/YER057c/UK114"/>
</dbReference>
<dbReference type="Proteomes" id="UP000315252">
    <property type="component" value="Unassembled WGS sequence"/>
</dbReference>
<gene>
    <name evidence="1" type="ORF">FKG95_20855</name>
</gene>
<protein>
    <submittedName>
        <fullName evidence="1">RidA family protein</fullName>
    </submittedName>
</protein>
<evidence type="ECO:0000313" key="1">
    <source>
        <dbReference type="EMBL" id="TQV76100.1"/>
    </source>
</evidence>
<dbReference type="InterPro" id="IPR035959">
    <property type="entry name" value="RutC-like_sf"/>
</dbReference>
<organism evidence="1 2">
    <name type="scientific">Denitrobaculum tricleocarpae</name>
    <dbReference type="NCBI Taxonomy" id="2591009"/>
    <lineage>
        <taxon>Bacteria</taxon>
        <taxon>Pseudomonadati</taxon>
        <taxon>Pseudomonadota</taxon>
        <taxon>Alphaproteobacteria</taxon>
        <taxon>Rhodospirillales</taxon>
        <taxon>Rhodospirillaceae</taxon>
        <taxon>Denitrobaculum</taxon>
    </lineage>
</organism>